<reference evidence="1 2" key="1">
    <citation type="submission" date="2019-03" db="EMBL/GenBank/DDBJ databases">
        <title>Single cell metagenomics reveals metabolic interactions within the superorganism composed of flagellate Streblomastix strix and complex community of Bacteroidetes bacteria on its surface.</title>
        <authorList>
            <person name="Treitli S.C."/>
            <person name="Kolisko M."/>
            <person name="Husnik F."/>
            <person name="Keeling P."/>
            <person name="Hampl V."/>
        </authorList>
    </citation>
    <scope>NUCLEOTIDE SEQUENCE [LARGE SCALE GENOMIC DNA]</scope>
    <source>
        <strain evidence="1">ST1C</strain>
    </source>
</reference>
<dbReference type="AlphaFoldDB" id="A0A5J4VXE2"/>
<organism evidence="1 2">
    <name type="scientific">Streblomastix strix</name>
    <dbReference type="NCBI Taxonomy" id="222440"/>
    <lineage>
        <taxon>Eukaryota</taxon>
        <taxon>Metamonada</taxon>
        <taxon>Preaxostyla</taxon>
        <taxon>Oxymonadida</taxon>
        <taxon>Streblomastigidae</taxon>
        <taxon>Streblomastix</taxon>
    </lineage>
</organism>
<gene>
    <name evidence="1" type="ORF">EZS28_017471</name>
</gene>
<name>A0A5J4VXE2_9EUKA</name>
<evidence type="ECO:0000313" key="1">
    <source>
        <dbReference type="EMBL" id="KAA6387003.1"/>
    </source>
</evidence>
<evidence type="ECO:0000313" key="2">
    <source>
        <dbReference type="Proteomes" id="UP000324800"/>
    </source>
</evidence>
<dbReference type="Proteomes" id="UP000324800">
    <property type="component" value="Unassembled WGS sequence"/>
</dbReference>
<comment type="caution">
    <text evidence="1">The sequence shown here is derived from an EMBL/GenBank/DDBJ whole genome shotgun (WGS) entry which is preliminary data.</text>
</comment>
<sequence length="130" mass="15293">MTLQKRRVISYTFNVERLKFYLLAEDSLDNSLQRGRKQNASTTVEVRVCLVMALTSVTEALDDFNFVMHACLMDEPLYGYWFPAFHRMEVSNLLQQFEEACTFFWRFQKIASPDVLIVDLISIQFYNAEI</sequence>
<accession>A0A5J4VXE2</accession>
<proteinExistence type="predicted"/>
<protein>
    <submittedName>
        <fullName evidence="1">Uncharacterized protein</fullName>
    </submittedName>
</protein>
<dbReference type="EMBL" id="SNRW01004560">
    <property type="protein sequence ID" value="KAA6387003.1"/>
    <property type="molecule type" value="Genomic_DNA"/>
</dbReference>